<dbReference type="Proteomes" id="UP000504636">
    <property type="component" value="Unplaced"/>
</dbReference>
<evidence type="ECO:0000256" key="2">
    <source>
        <dbReference type="ARBA" id="ARBA00022737"/>
    </source>
</evidence>
<gene>
    <name evidence="4 6" type="ORF">BDZ99DRAFT_463959</name>
</gene>
<dbReference type="PANTHER" id="PTHR23048:SF0">
    <property type="entry name" value="CALMODULIN LIKE 3"/>
    <property type="match status" value="1"/>
</dbReference>
<dbReference type="SUPFAM" id="SSF47473">
    <property type="entry name" value="EF-hand"/>
    <property type="match status" value="1"/>
</dbReference>
<dbReference type="OrthoDB" id="26525at2759"/>
<feature type="compositionally biased region" description="Pro residues" evidence="3">
    <location>
        <begin position="10"/>
        <end position="20"/>
    </location>
</feature>
<protein>
    <recommendedName>
        <fullName evidence="1">Calmodulin</fullName>
    </recommendedName>
</protein>
<dbReference type="AlphaFoldDB" id="A0A6A6YMF1"/>
<evidence type="ECO:0000256" key="3">
    <source>
        <dbReference type="SAM" id="MobiDB-lite"/>
    </source>
</evidence>
<reference evidence="6" key="2">
    <citation type="submission" date="2020-04" db="EMBL/GenBank/DDBJ databases">
        <authorList>
            <consortium name="NCBI Genome Project"/>
        </authorList>
    </citation>
    <scope>NUCLEOTIDE SEQUENCE</scope>
    <source>
        <strain evidence="6">CBS 304.34</strain>
    </source>
</reference>
<organism evidence="4">
    <name type="scientific">Mytilinidion resinicola</name>
    <dbReference type="NCBI Taxonomy" id="574789"/>
    <lineage>
        <taxon>Eukaryota</taxon>
        <taxon>Fungi</taxon>
        <taxon>Dikarya</taxon>
        <taxon>Ascomycota</taxon>
        <taxon>Pezizomycotina</taxon>
        <taxon>Dothideomycetes</taxon>
        <taxon>Pleosporomycetidae</taxon>
        <taxon>Mytilinidiales</taxon>
        <taxon>Mytilinidiaceae</taxon>
        <taxon>Mytilinidion</taxon>
    </lineage>
</organism>
<reference evidence="4 6" key="1">
    <citation type="journal article" date="2020" name="Stud. Mycol.">
        <title>101 Dothideomycetes genomes: a test case for predicting lifestyles and emergence of pathogens.</title>
        <authorList>
            <person name="Haridas S."/>
            <person name="Albert R."/>
            <person name="Binder M."/>
            <person name="Bloem J."/>
            <person name="Labutti K."/>
            <person name="Salamov A."/>
            <person name="Andreopoulos B."/>
            <person name="Baker S."/>
            <person name="Barry K."/>
            <person name="Bills G."/>
            <person name="Bluhm B."/>
            <person name="Cannon C."/>
            <person name="Castanera R."/>
            <person name="Culley D."/>
            <person name="Daum C."/>
            <person name="Ezra D."/>
            <person name="Gonzalez J."/>
            <person name="Henrissat B."/>
            <person name="Kuo A."/>
            <person name="Liang C."/>
            <person name="Lipzen A."/>
            <person name="Lutzoni F."/>
            <person name="Magnuson J."/>
            <person name="Mondo S."/>
            <person name="Nolan M."/>
            <person name="Ohm R."/>
            <person name="Pangilinan J."/>
            <person name="Park H.-J."/>
            <person name="Ramirez L."/>
            <person name="Alfaro M."/>
            <person name="Sun H."/>
            <person name="Tritt A."/>
            <person name="Yoshinaga Y."/>
            <person name="Zwiers L.-H."/>
            <person name="Turgeon B."/>
            <person name="Goodwin S."/>
            <person name="Spatafora J."/>
            <person name="Crous P."/>
            <person name="Grigoriev I."/>
        </authorList>
    </citation>
    <scope>NUCLEOTIDE SEQUENCE</scope>
    <source>
        <strain evidence="4 6">CBS 304.34</strain>
    </source>
</reference>
<dbReference type="InterPro" id="IPR011992">
    <property type="entry name" value="EF-hand-dom_pair"/>
</dbReference>
<keyword evidence="5" id="KW-1185">Reference proteome</keyword>
<keyword evidence="2" id="KW-0677">Repeat</keyword>
<reference evidence="6" key="3">
    <citation type="submission" date="2025-04" db="UniProtKB">
        <authorList>
            <consortium name="RefSeq"/>
        </authorList>
    </citation>
    <scope>IDENTIFICATION</scope>
    <source>
        <strain evidence="6">CBS 304.34</strain>
    </source>
</reference>
<dbReference type="RefSeq" id="XP_033576119.1">
    <property type="nucleotide sequence ID" value="XM_033720190.1"/>
</dbReference>
<evidence type="ECO:0000256" key="1">
    <source>
        <dbReference type="ARBA" id="ARBA00020786"/>
    </source>
</evidence>
<dbReference type="EMBL" id="MU003702">
    <property type="protein sequence ID" value="KAF2809155.1"/>
    <property type="molecule type" value="Genomic_DNA"/>
</dbReference>
<dbReference type="Gene3D" id="1.10.238.10">
    <property type="entry name" value="EF-hand"/>
    <property type="match status" value="2"/>
</dbReference>
<proteinExistence type="predicted"/>
<accession>A0A6A6YMF1</accession>
<dbReference type="InterPro" id="IPR050230">
    <property type="entry name" value="CALM/Myosin/TropC-like"/>
</dbReference>
<feature type="region of interest" description="Disordered" evidence="3">
    <location>
        <begin position="115"/>
        <end position="145"/>
    </location>
</feature>
<dbReference type="PANTHER" id="PTHR23048">
    <property type="entry name" value="MYOSIN LIGHT CHAIN 1, 3"/>
    <property type="match status" value="1"/>
</dbReference>
<dbReference type="GeneID" id="54461083"/>
<evidence type="ECO:0000313" key="6">
    <source>
        <dbReference type="RefSeq" id="XP_033576119.1"/>
    </source>
</evidence>
<sequence length="220" mass="23848">MPPKRKAAFAPPPNPTPQPARPSKLAREHGITAAQEAEIREAFSIFAIHHPDYKDAKEGVLRAEDVRRCLIALSLPPAKQDVKEILETLDPLTTGLVPFIPFLSYAAICIHDRESVSGSPSASPEPISRKGKGKQKAGTAPSTTSQREINEAYALFTHNTSGPITLAHLRRVARDLREEVDDEVLRDMIREANGNVAAEGLGGVGLEEFEGVMKRAGVFG</sequence>
<dbReference type="GO" id="GO:0016460">
    <property type="term" value="C:myosin II complex"/>
    <property type="evidence" value="ECO:0007669"/>
    <property type="project" value="TreeGrafter"/>
</dbReference>
<evidence type="ECO:0000313" key="5">
    <source>
        <dbReference type="Proteomes" id="UP000504636"/>
    </source>
</evidence>
<name>A0A6A6YMF1_9PEZI</name>
<evidence type="ECO:0000313" key="4">
    <source>
        <dbReference type="EMBL" id="KAF2809155.1"/>
    </source>
</evidence>
<feature type="region of interest" description="Disordered" evidence="3">
    <location>
        <begin position="1"/>
        <end position="29"/>
    </location>
</feature>